<feature type="compositionally biased region" description="Polar residues" evidence="1">
    <location>
        <begin position="204"/>
        <end position="223"/>
    </location>
</feature>
<keyword evidence="4" id="KW-1185">Reference proteome</keyword>
<sequence length="347" mass="37625">MASTLITTTRTLTPVILPASPIAQPAQADKINLLASGSTTRHLLSSLPPTAIMSAPSSTSPPPPPPMPGGGLSIGAKAGIAVAIAVLVVLVVSLCICLHISYRNKRLKPYRQDKTFQTTYPGQIPYAFQNNNIGQGEGRAPLLRDGSYMDVSTRNGSSVSAQSSPYLGSPDMGGYSPGGMERLQYSPGGMETLPPPGRDDLKQTRSGGSNNGYLSPNFLSPASPNLESKLENERWRESHSMAGYFENQQVAAEPRLSPGDKMIAEWRKAEIENARERSRSTSREPHPMADYQMALPPFYPKGFKDINGEEEDGGKRRSLKAEAERLLRPEIHEMDVGDAERGRGHDR</sequence>
<accession>A0A2J6TRV2</accession>
<protein>
    <submittedName>
        <fullName evidence="3">Uncharacterized protein</fullName>
    </submittedName>
</protein>
<reference evidence="3 4" key="1">
    <citation type="submission" date="2016-04" db="EMBL/GenBank/DDBJ databases">
        <title>A degradative enzymes factory behind the ericoid mycorrhizal symbiosis.</title>
        <authorList>
            <consortium name="DOE Joint Genome Institute"/>
            <person name="Martino E."/>
            <person name="Morin E."/>
            <person name="Grelet G."/>
            <person name="Kuo A."/>
            <person name="Kohler A."/>
            <person name="Daghino S."/>
            <person name="Barry K."/>
            <person name="Choi C."/>
            <person name="Cichocki N."/>
            <person name="Clum A."/>
            <person name="Copeland A."/>
            <person name="Hainaut M."/>
            <person name="Haridas S."/>
            <person name="Labutti K."/>
            <person name="Lindquist E."/>
            <person name="Lipzen A."/>
            <person name="Khouja H.-R."/>
            <person name="Murat C."/>
            <person name="Ohm R."/>
            <person name="Olson A."/>
            <person name="Spatafora J."/>
            <person name="Veneault-Fourrey C."/>
            <person name="Henrissat B."/>
            <person name="Grigoriev I."/>
            <person name="Martin F."/>
            <person name="Perotto S."/>
        </authorList>
    </citation>
    <scope>NUCLEOTIDE SEQUENCE [LARGE SCALE GENOMIC DNA]</scope>
    <source>
        <strain evidence="3 4">E</strain>
    </source>
</reference>
<evidence type="ECO:0000313" key="4">
    <source>
        <dbReference type="Proteomes" id="UP000235371"/>
    </source>
</evidence>
<keyword evidence="2" id="KW-1133">Transmembrane helix</keyword>
<feature type="transmembrane region" description="Helical" evidence="2">
    <location>
        <begin position="78"/>
        <end position="102"/>
    </location>
</feature>
<evidence type="ECO:0000313" key="3">
    <source>
        <dbReference type="EMBL" id="PMD65744.1"/>
    </source>
</evidence>
<organism evidence="3 4">
    <name type="scientific">Hyaloscypha bicolor E</name>
    <dbReference type="NCBI Taxonomy" id="1095630"/>
    <lineage>
        <taxon>Eukaryota</taxon>
        <taxon>Fungi</taxon>
        <taxon>Dikarya</taxon>
        <taxon>Ascomycota</taxon>
        <taxon>Pezizomycotina</taxon>
        <taxon>Leotiomycetes</taxon>
        <taxon>Helotiales</taxon>
        <taxon>Hyaloscyphaceae</taxon>
        <taxon>Hyaloscypha</taxon>
        <taxon>Hyaloscypha bicolor</taxon>
    </lineage>
</organism>
<evidence type="ECO:0000256" key="2">
    <source>
        <dbReference type="SAM" id="Phobius"/>
    </source>
</evidence>
<evidence type="ECO:0000256" key="1">
    <source>
        <dbReference type="SAM" id="MobiDB-lite"/>
    </source>
</evidence>
<dbReference type="OrthoDB" id="3561602at2759"/>
<dbReference type="AlphaFoldDB" id="A0A2J6TRV2"/>
<feature type="compositionally biased region" description="Basic and acidic residues" evidence="1">
    <location>
        <begin position="273"/>
        <end position="287"/>
    </location>
</feature>
<name>A0A2J6TRV2_9HELO</name>
<feature type="compositionally biased region" description="Pro residues" evidence="1">
    <location>
        <begin position="59"/>
        <end position="68"/>
    </location>
</feature>
<keyword evidence="2" id="KW-0472">Membrane</keyword>
<feature type="compositionally biased region" description="Polar residues" evidence="1">
    <location>
        <begin position="152"/>
        <end position="166"/>
    </location>
</feature>
<feature type="compositionally biased region" description="Basic and acidic residues" evidence="1">
    <location>
        <begin position="302"/>
        <end position="347"/>
    </location>
</feature>
<dbReference type="RefSeq" id="XP_024742648.1">
    <property type="nucleotide sequence ID" value="XM_024879357.1"/>
</dbReference>
<dbReference type="GeneID" id="36587434"/>
<dbReference type="InParanoid" id="A0A2J6TRV2"/>
<feature type="region of interest" description="Disordered" evidence="1">
    <location>
        <begin position="50"/>
        <end position="70"/>
    </location>
</feature>
<keyword evidence="2" id="KW-0812">Transmembrane</keyword>
<feature type="region of interest" description="Disordered" evidence="1">
    <location>
        <begin position="152"/>
        <end position="223"/>
    </location>
</feature>
<gene>
    <name evidence="3" type="ORF">K444DRAFT_608321</name>
</gene>
<feature type="region of interest" description="Disordered" evidence="1">
    <location>
        <begin position="273"/>
        <end position="347"/>
    </location>
</feature>
<dbReference type="Proteomes" id="UP000235371">
    <property type="component" value="Unassembled WGS sequence"/>
</dbReference>
<dbReference type="EMBL" id="KZ613746">
    <property type="protein sequence ID" value="PMD65744.1"/>
    <property type="molecule type" value="Genomic_DNA"/>
</dbReference>
<proteinExistence type="predicted"/>